<evidence type="ECO:0000256" key="1">
    <source>
        <dbReference type="SAM" id="Coils"/>
    </source>
</evidence>
<accession>A0A6C2UNR0</accession>
<keyword evidence="3" id="KW-1185">Reference proteome</keyword>
<dbReference type="Gene3D" id="1.10.287.1490">
    <property type="match status" value="1"/>
</dbReference>
<proteinExistence type="predicted"/>
<protein>
    <recommendedName>
        <fullName evidence="4">Chromosome partition protein Smc</fullName>
    </recommendedName>
</protein>
<name>A0A6C2UNR0_9BACT</name>
<keyword evidence="1" id="KW-0175">Coiled coil</keyword>
<evidence type="ECO:0008006" key="4">
    <source>
        <dbReference type="Google" id="ProtNLM"/>
    </source>
</evidence>
<dbReference type="PROSITE" id="PS51257">
    <property type="entry name" value="PROKAR_LIPOPROTEIN"/>
    <property type="match status" value="1"/>
</dbReference>
<reference evidence="2 3" key="1">
    <citation type="submission" date="2019-04" db="EMBL/GenBank/DDBJ databases">
        <authorList>
            <person name="Van Vliet M D."/>
        </authorList>
    </citation>
    <scope>NUCLEOTIDE SEQUENCE [LARGE SCALE GENOMIC DNA]</scope>
    <source>
        <strain evidence="2 3">F21</strain>
    </source>
</reference>
<dbReference type="RefSeq" id="WP_136063139.1">
    <property type="nucleotide sequence ID" value="NZ_CAAHFH010000002.1"/>
</dbReference>
<sequence>MQIKTIAMMVVAGCSIGMLTGCGIPEEEHNAMIAQMASERQTSEDELNGKIADLESVVKSQKASIRTKTLELDDAAEQITALKKTSAAANKALATEKTKVSGLERDLATSKSSTLAARDQAQEAESQLATLEVEHEALKVRFEQFERNMRALGGSSAPSPVADIMAEEVVVETPKTDAEAALDILNQMGNQ</sequence>
<dbReference type="AlphaFoldDB" id="A0A6C2UNR0"/>
<gene>
    <name evidence="2" type="ORF">SCARR_03773</name>
</gene>
<feature type="coiled-coil region" evidence="1">
    <location>
        <begin position="65"/>
        <end position="148"/>
    </location>
</feature>
<dbReference type="Proteomes" id="UP000346198">
    <property type="component" value="Unassembled WGS sequence"/>
</dbReference>
<dbReference type="EMBL" id="CAAHFH010000002">
    <property type="protein sequence ID" value="VGO21699.1"/>
    <property type="molecule type" value="Genomic_DNA"/>
</dbReference>
<evidence type="ECO:0000313" key="2">
    <source>
        <dbReference type="EMBL" id="VGO21699.1"/>
    </source>
</evidence>
<organism evidence="2 3">
    <name type="scientific">Pontiella sulfatireligans</name>
    <dbReference type="NCBI Taxonomy" id="2750658"/>
    <lineage>
        <taxon>Bacteria</taxon>
        <taxon>Pseudomonadati</taxon>
        <taxon>Kiritimatiellota</taxon>
        <taxon>Kiritimatiellia</taxon>
        <taxon>Kiritimatiellales</taxon>
        <taxon>Pontiellaceae</taxon>
        <taxon>Pontiella</taxon>
    </lineage>
</organism>
<evidence type="ECO:0000313" key="3">
    <source>
        <dbReference type="Proteomes" id="UP000346198"/>
    </source>
</evidence>